<protein>
    <submittedName>
        <fullName evidence="1">Uncharacterized protein</fullName>
    </submittedName>
</protein>
<dbReference type="Proteomes" id="UP001501231">
    <property type="component" value="Unassembled WGS sequence"/>
</dbReference>
<evidence type="ECO:0000313" key="1">
    <source>
        <dbReference type="EMBL" id="GAA2457120.1"/>
    </source>
</evidence>
<proteinExistence type="predicted"/>
<comment type="caution">
    <text evidence="1">The sequence shown here is derived from an EMBL/GenBank/DDBJ whole genome shotgun (WGS) entry which is preliminary data.</text>
</comment>
<evidence type="ECO:0000313" key="2">
    <source>
        <dbReference type="Proteomes" id="UP001501231"/>
    </source>
</evidence>
<sequence>MQGQFWVDGDNPPMNRDEVDRALRHLRDEKERIGTALLDLERHSGHRLLDGAELAGETARVQAEVRSRMGELWTLFDLYGRTLGEAEELRARHARPGSAQLAELTRLLTGPSVELPAEEVPLERRTLLHSPSGERLTLRAVVVRMTALYEEAARTVGAVDAVWSALLARLGSAEAEHRAVAEMVESLGMTADAEYGRIRADLDARADTVRTDPLAFGRDGRADTAGFDALAADLARLKERFAEAVRFRARYDEQVGRLRDAVSRVRAAEEEVRRARAEVLAKIASPALPAPSLPAAALADRLAALHTLRDQRRWGELADRATDLERATRDALEQVRAGLSLVTGLLDRREELRGRLQAYKVKAARLGHAEDPELARLYEEARALLWSSPCDLRKATVLLSGYQQAISSKADASKAKGSGG</sequence>
<dbReference type="EMBL" id="BAAARW010000046">
    <property type="protein sequence ID" value="GAA2457120.1"/>
    <property type="molecule type" value="Genomic_DNA"/>
</dbReference>
<accession>A0ABN3KE25</accession>
<reference evidence="1 2" key="1">
    <citation type="journal article" date="2019" name="Int. J. Syst. Evol. Microbiol.">
        <title>The Global Catalogue of Microorganisms (GCM) 10K type strain sequencing project: providing services to taxonomists for standard genome sequencing and annotation.</title>
        <authorList>
            <consortium name="The Broad Institute Genomics Platform"/>
            <consortium name="The Broad Institute Genome Sequencing Center for Infectious Disease"/>
            <person name="Wu L."/>
            <person name="Ma J."/>
        </authorList>
    </citation>
    <scope>NUCLEOTIDE SEQUENCE [LARGE SCALE GENOMIC DNA]</scope>
    <source>
        <strain evidence="1 2">JCM 3325</strain>
    </source>
</reference>
<gene>
    <name evidence="1" type="ORF">GCM10010191_90950</name>
</gene>
<name>A0ABN3KE25_9ACTN</name>
<organism evidence="1 2">
    <name type="scientific">Actinomadura vinacea</name>
    <dbReference type="NCBI Taxonomy" id="115336"/>
    <lineage>
        <taxon>Bacteria</taxon>
        <taxon>Bacillati</taxon>
        <taxon>Actinomycetota</taxon>
        <taxon>Actinomycetes</taxon>
        <taxon>Streptosporangiales</taxon>
        <taxon>Thermomonosporaceae</taxon>
        <taxon>Actinomadura</taxon>
    </lineage>
</organism>
<keyword evidence="2" id="KW-1185">Reference proteome</keyword>